<evidence type="ECO:0000256" key="8">
    <source>
        <dbReference type="RuleBase" id="RU000461"/>
    </source>
</evidence>
<evidence type="ECO:0000256" key="7">
    <source>
        <dbReference type="PIRSR" id="PIRSR602401-1"/>
    </source>
</evidence>
<reference evidence="9" key="1">
    <citation type="journal article" date="2019" name="PLoS Genet.">
        <title>Genomic insights into neonicotinoid sensitivity in the solitary bee Osmia bicornis.</title>
        <authorList>
            <person name="Beadle K."/>
            <person name="Singh K.S."/>
            <person name="Troczka B.J."/>
            <person name="Randall E."/>
            <person name="Zaworra M."/>
            <person name="Zimmer C.T."/>
            <person name="Hayward A."/>
            <person name="Reid R."/>
            <person name="Kor L."/>
            <person name="Kohler M."/>
            <person name="Buer B."/>
            <person name="Nelson D.R."/>
            <person name="Williamson M.S."/>
            <person name="Davies T.G."/>
            <person name="Field L.M."/>
            <person name="Nauen R."/>
            <person name="Bass C."/>
        </authorList>
    </citation>
    <scope>NUCLEOTIDE SEQUENCE</scope>
</reference>
<dbReference type="Pfam" id="PF00067">
    <property type="entry name" value="p450"/>
    <property type="match status" value="1"/>
</dbReference>
<dbReference type="PROSITE" id="PS00086">
    <property type="entry name" value="CYTOCHROME_P450"/>
    <property type="match status" value="1"/>
</dbReference>
<dbReference type="InterPro" id="IPR036396">
    <property type="entry name" value="Cyt_P450_sf"/>
</dbReference>
<gene>
    <name evidence="9" type="primary">CYP307B1</name>
</gene>
<organism evidence="9">
    <name type="scientific">Osmia rufa</name>
    <name type="common">Red mason bee</name>
    <dbReference type="NCBI Taxonomy" id="1437190"/>
    <lineage>
        <taxon>Eukaryota</taxon>
        <taxon>Metazoa</taxon>
        <taxon>Ecdysozoa</taxon>
        <taxon>Arthropoda</taxon>
        <taxon>Hexapoda</taxon>
        <taxon>Insecta</taxon>
        <taxon>Pterygota</taxon>
        <taxon>Neoptera</taxon>
        <taxon>Endopterygota</taxon>
        <taxon>Hymenoptera</taxon>
        <taxon>Apocrita</taxon>
        <taxon>Aculeata</taxon>
        <taxon>Apoidea</taxon>
        <taxon>Anthophila</taxon>
        <taxon>Megachilidae</taxon>
        <taxon>Megachilinae</taxon>
        <taxon>Osmia</taxon>
    </lineage>
</organism>
<dbReference type="PANTHER" id="PTHR24303">
    <property type="entry name" value="HEME-BINDING MONOOXYGENASE FAMILY"/>
    <property type="match status" value="1"/>
</dbReference>
<dbReference type="GO" id="GO:0020037">
    <property type="term" value="F:heme binding"/>
    <property type="evidence" value="ECO:0007669"/>
    <property type="project" value="InterPro"/>
</dbReference>
<comment type="cofactor">
    <cofactor evidence="1 7">
        <name>heme</name>
        <dbReference type="ChEBI" id="CHEBI:30413"/>
    </cofactor>
</comment>
<evidence type="ECO:0000313" key="9">
    <source>
        <dbReference type="EMBL" id="QBC73095.1"/>
    </source>
</evidence>
<dbReference type="Gene3D" id="1.10.630.10">
    <property type="entry name" value="Cytochrome P450"/>
    <property type="match status" value="1"/>
</dbReference>
<dbReference type="GO" id="GO:0004497">
    <property type="term" value="F:monooxygenase activity"/>
    <property type="evidence" value="ECO:0007669"/>
    <property type="project" value="UniProtKB-KW"/>
</dbReference>
<evidence type="ECO:0000256" key="5">
    <source>
        <dbReference type="ARBA" id="ARBA00023004"/>
    </source>
</evidence>
<dbReference type="InterPro" id="IPR017972">
    <property type="entry name" value="Cyt_P450_CS"/>
</dbReference>
<dbReference type="GO" id="GO:0016705">
    <property type="term" value="F:oxidoreductase activity, acting on paired donors, with incorporation or reduction of molecular oxygen"/>
    <property type="evidence" value="ECO:0007669"/>
    <property type="project" value="InterPro"/>
</dbReference>
<proteinExistence type="evidence at transcript level"/>
<keyword evidence="4 8" id="KW-0560">Oxidoreductase</keyword>
<dbReference type="PANTHER" id="PTHR24303:SF27">
    <property type="entry name" value="CYTOCHROME P450 307B1"/>
    <property type="match status" value="1"/>
</dbReference>
<accession>A0A411K6Y7</accession>
<keyword evidence="5 7" id="KW-0408">Iron</keyword>
<dbReference type="GO" id="GO:0005506">
    <property type="term" value="F:iron ion binding"/>
    <property type="evidence" value="ECO:0007669"/>
    <property type="project" value="InterPro"/>
</dbReference>
<dbReference type="EMBL" id="MH500620">
    <property type="protein sequence ID" value="QBC73095.1"/>
    <property type="molecule type" value="mRNA"/>
</dbReference>
<evidence type="ECO:0000256" key="3">
    <source>
        <dbReference type="ARBA" id="ARBA00022723"/>
    </source>
</evidence>
<dbReference type="InterPro" id="IPR001128">
    <property type="entry name" value="Cyt_P450"/>
</dbReference>
<keyword evidence="3 7" id="KW-0479">Metal-binding</keyword>
<keyword evidence="6 8" id="KW-0503">Monooxygenase</keyword>
<dbReference type="PRINTS" id="PR00463">
    <property type="entry name" value="EP450I"/>
</dbReference>
<keyword evidence="7 8" id="KW-0349">Heme</keyword>
<evidence type="ECO:0000256" key="2">
    <source>
        <dbReference type="ARBA" id="ARBA00010617"/>
    </source>
</evidence>
<dbReference type="InterPro" id="IPR002401">
    <property type="entry name" value="Cyt_P450_E_grp-I"/>
</dbReference>
<protein>
    <submittedName>
        <fullName evidence="9">Cytochrome P450 mono-oxygenase</fullName>
    </submittedName>
</protein>
<dbReference type="SUPFAM" id="SSF48264">
    <property type="entry name" value="Cytochrome P450"/>
    <property type="match status" value="1"/>
</dbReference>
<comment type="similarity">
    <text evidence="2 8">Belongs to the cytochrome P450 family.</text>
</comment>
<evidence type="ECO:0000256" key="4">
    <source>
        <dbReference type="ARBA" id="ARBA00023002"/>
    </source>
</evidence>
<evidence type="ECO:0000256" key="1">
    <source>
        <dbReference type="ARBA" id="ARBA00001971"/>
    </source>
</evidence>
<feature type="binding site" description="axial binding residue" evidence="7">
    <location>
        <position position="454"/>
    </location>
    <ligand>
        <name>heme</name>
        <dbReference type="ChEBI" id="CHEBI:30413"/>
    </ligand>
    <ligandPart>
        <name>Fe</name>
        <dbReference type="ChEBI" id="CHEBI:18248"/>
    </ligandPart>
</feature>
<name>A0A411K6Y7_OSMRU</name>
<evidence type="ECO:0000256" key="6">
    <source>
        <dbReference type="ARBA" id="ARBA00023033"/>
    </source>
</evidence>
<dbReference type="AlphaFoldDB" id="A0A411K6Y7"/>
<sequence length="506" mass="57889">MIPLTATTCFLIAVTFLALALILLDYLRSKKTSKNVIVDDDSHLLPEPPGPKPWPILGSLHILGRYNVPYKAFGDLVKEYDCEVIKLRMGSVPCVVVNGLENIKEVLITKGHHFDSRPNFDRYHLLFGGNKENSLAFCNWSEVQKTRREMVRAYTFPRAFSARYNELNGIINDEMKFLVDHLGSLSKKDVNTKPLILHCCANIFLTYLCSKNFRFEHAGFRNMVANFDRVFFEVNQGYAADFLPFLMPLHHRNMARMAHWSHAIRKFIIENIISEKLNNWNGMVPENNYMDCLINHVKTDAEPHMSWNTTLFVLEDIIGGHTAIGNLLVKVLGFLATRPRVQQIAQQEIDAVGITGHYVGLENRGSLPYVEAIILETVRIIASPIVPHVANQDSSIAGYRIKKDTFIFLNNYALNMSNELWTSPEEFMPDRFVQNGRLLKPEHFLPFGGGRRSCMGYKLVQYLSFSIVATLLKNFTIVPVEKEDYTIPIGNLALPEITFKFRFERR</sequence>